<dbReference type="PANTHER" id="PTHR14097:SF9">
    <property type="entry name" value="EPIMERASE, PUTATIVE (AFU_ORTHOLOGUE AFUA_8G07320)-RELATED"/>
    <property type="match status" value="1"/>
</dbReference>
<accession>A0A9P5B8L9</accession>
<feature type="region of interest" description="Disordered" evidence="1">
    <location>
        <begin position="245"/>
        <end position="294"/>
    </location>
</feature>
<dbReference type="Pfam" id="PF20516">
    <property type="entry name" value="PDDEXK_12"/>
    <property type="match status" value="1"/>
</dbReference>
<organism evidence="4 5">
    <name type="scientific">Fusarium agapanthi</name>
    <dbReference type="NCBI Taxonomy" id="1803897"/>
    <lineage>
        <taxon>Eukaryota</taxon>
        <taxon>Fungi</taxon>
        <taxon>Dikarya</taxon>
        <taxon>Ascomycota</taxon>
        <taxon>Pezizomycotina</taxon>
        <taxon>Sordariomycetes</taxon>
        <taxon>Hypocreomycetidae</taxon>
        <taxon>Hypocreales</taxon>
        <taxon>Nectriaceae</taxon>
        <taxon>Fusarium</taxon>
        <taxon>Fusarium fujikuroi species complex</taxon>
    </lineage>
</organism>
<keyword evidence="2" id="KW-0472">Membrane</keyword>
<evidence type="ECO:0000256" key="2">
    <source>
        <dbReference type="SAM" id="Phobius"/>
    </source>
</evidence>
<name>A0A9P5B8L9_9HYPO</name>
<dbReference type="InterPro" id="IPR046797">
    <property type="entry name" value="PDDEXK_12"/>
</dbReference>
<dbReference type="EMBL" id="LUFC02000415">
    <property type="protein sequence ID" value="KAF4497625.1"/>
    <property type="molecule type" value="Genomic_DNA"/>
</dbReference>
<dbReference type="AlphaFoldDB" id="A0A9P5B8L9"/>
<keyword evidence="2" id="KW-0812">Transmembrane</keyword>
<feature type="transmembrane region" description="Helical" evidence="2">
    <location>
        <begin position="190"/>
        <end position="213"/>
    </location>
</feature>
<evidence type="ECO:0000259" key="3">
    <source>
        <dbReference type="Pfam" id="PF20516"/>
    </source>
</evidence>
<keyword evidence="2" id="KW-1133">Transmembrane helix</keyword>
<evidence type="ECO:0000313" key="4">
    <source>
        <dbReference type="EMBL" id="KAF4497625.1"/>
    </source>
</evidence>
<keyword evidence="5" id="KW-1185">Reference proteome</keyword>
<proteinExistence type="predicted"/>
<dbReference type="PANTHER" id="PTHR14097">
    <property type="entry name" value="OXIDOREDUCTASE HTATIP2"/>
    <property type="match status" value="1"/>
</dbReference>
<feature type="compositionally biased region" description="Low complexity" evidence="1">
    <location>
        <begin position="316"/>
        <end position="335"/>
    </location>
</feature>
<dbReference type="InterPro" id="IPR036291">
    <property type="entry name" value="NAD(P)-bd_dom_sf"/>
</dbReference>
<comment type="caution">
    <text evidence="4">The sequence shown here is derived from an EMBL/GenBank/DDBJ whole genome shotgun (WGS) entry which is preliminary data.</text>
</comment>
<dbReference type="Proteomes" id="UP000737391">
    <property type="component" value="Unassembled WGS sequence"/>
</dbReference>
<sequence length="655" mass="75065">MKVLFLGASGSIGSEALRQCLSHPKITSVVAFVRRPLPSDHHKLQTVMISNFLKWSEDILLPHVDAAAMICAMGSYRGNANVDMEYPLAFQTAFAALLQKQPRREPFRFIHLSGKWVVQEQDAKLWVNDYPRKLKGLYELRSLEVAKEHDAVWKAWMLRPGGVITQRMRVPGYLAQVLLGDDYVIKNEELGAFFTFLAVEGILSICLIIIAIFKYTAHRHSINYTDMGSCNILAWLDTVPFHRPSTSEPKAKRLKTGHELSPGRLPTPPHDTMSSPTKRPRSVSDDGSDGLPQSFVEYDVTPKAFKRRSRLYHDISSASDLSSSRSRHSSASSPSKQQRDAAGQDTGYRVVIIERYEDWQPESLKDMRKVLEDIDRGNRIIPASRKDEFRRTRFPEISFFDTAFESNLPSDVDWRWPSMSWVDRIFDRAADYLEENEAEAGWNADIHAPILSWVFRKEELEPQFLDYMYCTSTQISNMYKPNKSKSKLVDYCIYMQPARESAEKVAIDKMRYRDRPSKSINHVDSGLLNKHPIAMSVETKREGEDYTNAINQMATWHSAQLRSLCYTPQGPTRELSHIEFLPGIIVQGHDWNFVATIQRHGKAFTFHRLPIGTTRTRQGIFKILLALQYLEHWIQTKYWLAFRADILGMGAIAVS</sequence>
<evidence type="ECO:0000313" key="5">
    <source>
        <dbReference type="Proteomes" id="UP000737391"/>
    </source>
</evidence>
<feature type="region of interest" description="Disordered" evidence="1">
    <location>
        <begin position="316"/>
        <end position="346"/>
    </location>
</feature>
<dbReference type="SUPFAM" id="SSF51735">
    <property type="entry name" value="NAD(P)-binding Rossmann-fold domains"/>
    <property type="match status" value="1"/>
</dbReference>
<dbReference type="OrthoDB" id="4161186at2759"/>
<reference evidence="4" key="1">
    <citation type="submission" date="2020-01" db="EMBL/GenBank/DDBJ databases">
        <title>Identification and distribution of gene clusters putatively required for synthesis of sphingolipid metabolism inhibitors in phylogenetically diverse species of the filamentous fungus Fusarium.</title>
        <authorList>
            <person name="Kim H.-S."/>
            <person name="Busman M."/>
            <person name="Brown D.W."/>
            <person name="Divon H."/>
            <person name="Uhlig S."/>
            <person name="Proctor R.H."/>
        </authorList>
    </citation>
    <scope>NUCLEOTIDE SEQUENCE</scope>
    <source>
        <strain evidence="4">NRRL 31653</strain>
    </source>
</reference>
<dbReference type="Gene3D" id="3.40.50.720">
    <property type="entry name" value="NAD(P)-binding Rossmann-like Domain"/>
    <property type="match status" value="1"/>
</dbReference>
<feature type="domain" description="PD-(D/E)XK nuclease-like" evidence="3">
    <location>
        <begin position="395"/>
        <end position="639"/>
    </location>
</feature>
<protein>
    <recommendedName>
        <fullName evidence="3">PD-(D/E)XK nuclease-like domain-containing protein</fullName>
    </recommendedName>
</protein>
<evidence type="ECO:0000256" key="1">
    <source>
        <dbReference type="SAM" id="MobiDB-lite"/>
    </source>
</evidence>
<gene>
    <name evidence="4" type="ORF">FAGAP_6201</name>
</gene>